<keyword evidence="4" id="KW-1185">Reference proteome</keyword>
<dbReference type="AlphaFoldDB" id="A0A0J6WTI3"/>
<dbReference type="InParanoid" id="A0A0J6WTI3"/>
<dbReference type="Gene3D" id="3.30.2320.10">
    <property type="entry name" value="hypothetical protein PF0899 domain"/>
    <property type="match status" value="1"/>
</dbReference>
<gene>
    <name evidence="3" type="ORF">AB840_13360</name>
</gene>
<protein>
    <submittedName>
        <fullName evidence="3">Capsid protein</fullName>
    </submittedName>
</protein>
<organism evidence="3 4">
    <name type="scientific">Megasphaera cerevisiae DSM 20462</name>
    <dbReference type="NCBI Taxonomy" id="1122219"/>
    <lineage>
        <taxon>Bacteria</taxon>
        <taxon>Bacillati</taxon>
        <taxon>Bacillota</taxon>
        <taxon>Negativicutes</taxon>
        <taxon>Veillonellales</taxon>
        <taxon>Veillonellaceae</taxon>
        <taxon>Megasphaera</taxon>
    </lineage>
</organism>
<dbReference type="PATRIC" id="fig|1122219.3.peg.2884"/>
<dbReference type="InterPro" id="IPR024455">
    <property type="entry name" value="Phage_capsid"/>
</dbReference>
<dbReference type="Gene3D" id="3.30.2400.10">
    <property type="entry name" value="Major capsid protein gp5"/>
    <property type="match status" value="1"/>
</dbReference>
<proteinExistence type="predicted"/>
<comment type="caution">
    <text evidence="3">The sequence shown here is derived from an EMBL/GenBank/DDBJ whole genome shotgun (WGS) entry which is preliminary data.</text>
</comment>
<dbReference type="NCBIfam" id="TIGR01554">
    <property type="entry name" value="major_cap_HK97"/>
    <property type="match status" value="1"/>
</dbReference>
<name>A0A0J6WTI3_9FIRM</name>
<evidence type="ECO:0000259" key="2">
    <source>
        <dbReference type="Pfam" id="PF05065"/>
    </source>
</evidence>
<dbReference type="Proteomes" id="UP000036503">
    <property type="component" value="Unassembled WGS sequence"/>
</dbReference>
<dbReference type="SUPFAM" id="SSF56563">
    <property type="entry name" value="Major capsid protein gp5"/>
    <property type="match status" value="1"/>
</dbReference>
<accession>A0A0J6WTI3</accession>
<reference evidence="3 4" key="1">
    <citation type="submission" date="2015-06" db="EMBL/GenBank/DDBJ databases">
        <title>Draft genome sequence of beer spoilage bacterium Megasphaera cerevisiae type strain 20462.</title>
        <authorList>
            <person name="Kutumbaka K."/>
            <person name="Pasmowitz J."/>
            <person name="Mategko J."/>
            <person name="Reyes D."/>
            <person name="Friedrich A."/>
            <person name="Han S."/>
            <person name="Martens-Habbena W."/>
            <person name="Neal-McKinney J."/>
            <person name="Janagama H.K."/>
            <person name="Nadala C."/>
            <person name="Samadpour M."/>
        </authorList>
    </citation>
    <scope>NUCLEOTIDE SEQUENCE [LARGE SCALE GENOMIC DNA]</scope>
    <source>
        <strain evidence="3 4">DSM 20462</strain>
    </source>
</reference>
<evidence type="ECO:0000313" key="4">
    <source>
        <dbReference type="Proteomes" id="UP000036503"/>
    </source>
</evidence>
<sequence length="398" mass="43832">MSKLLELQEKRANIWEQAKAFLDEKQAAGDTLSIEDAATYDKMEADVMALGKEIDRLKTQAAIDLELSRPTSSAIVNQPAKQDVTKHGRFSDAYAPAFWDSMRGKSRPEIRNTLKEGADPQGGYLVPDEFERTLIQMLAEENVLRSLSHVIQTASGDHKIPVVASEGTAAWTDEEAAYTESNTTFGQVSIGAHKLGTLVKVSEELLNDSAFDLEGYMAQEFARRLGNAEEEAFLTGTGTDRPSGILVDAAGASDGLTAASATAITFDDLIELYYSLREPYRKSATLLLHENTVKAIRKLKDTQGQYIWQPSVSADVPDKILNCPVVTSRYMPQMAADAKTVLFGDFSYYWIADRQGRTFKRLNELYAVTGQVGFLGSQRVDAKIVLPEAIKTLKQASK</sequence>
<comment type="subcellular location">
    <subcellularLocation>
        <location evidence="1">Virion</location>
    </subcellularLocation>
</comment>
<evidence type="ECO:0000256" key="1">
    <source>
        <dbReference type="ARBA" id="ARBA00004328"/>
    </source>
</evidence>
<dbReference type="EMBL" id="LEKT01000062">
    <property type="protein sequence ID" value="KMO85473.1"/>
    <property type="molecule type" value="Genomic_DNA"/>
</dbReference>
<dbReference type="RefSeq" id="WP_048515347.1">
    <property type="nucleotide sequence ID" value="NZ_LEKT01000062.1"/>
</dbReference>
<dbReference type="Pfam" id="PF05065">
    <property type="entry name" value="Phage_capsid"/>
    <property type="match status" value="1"/>
</dbReference>
<dbReference type="InterPro" id="IPR054612">
    <property type="entry name" value="Phage_capsid-like_C"/>
</dbReference>
<dbReference type="STRING" id="39029.BSR42_11645"/>
<dbReference type="OrthoDB" id="9786516at2"/>
<feature type="domain" description="Phage capsid-like C-terminal" evidence="2">
    <location>
        <begin position="122"/>
        <end position="394"/>
    </location>
</feature>
<evidence type="ECO:0000313" key="3">
    <source>
        <dbReference type="EMBL" id="KMO85473.1"/>
    </source>
</evidence>